<feature type="transmembrane region" description="Helical" evidence="1">
    <location>
        <begin position="311"/>
        <end position="328"/>
    </location>
</feature>
<feature type="transmembrane region" description="Helical" evidence="1">
    <location>
        <begin position="279"/>
        <end position="304"/>
    </location>
</feature>
<protein>
    <recommendedName>
        <fullName evidence="4">Glycosyltransferase RgtA/B/C/D-like domain-containing protein</fullName>
    </recommendedName>
</protein>
<feature type="transmembrane region" description="Helical" evidence="1">
    <location>
        <begin position="358"/>
        <end position="378"/>
    </location>
</feature>
<proteinExistence type="predicted"/>
<feature type="transmembrane region" description="Helical" evidence="1">
    <location>
        <begin position="104"/>
        <end position="124"/>
    </location>
</feature>
<accession>A0A1G1V9F8</accession>
<evidence type="ECO:0000313" key="2">
    <source>
        <dbReference type="EMBL" id="OGY11941.1"/>
    </source>
</evidence>
<keyword evidence="1" id="KW-0812">Transmembrane</keyword>
<feature type="transmembrane region" description="Helical" evidence="1">
    <location>
        <begin position="234"/>
        <end position="259"/>
    </location>
</feature>
<sequence length="388" mass="44376">MVEKVRNFLVIAFASVVTTVLLWTPFALRLPDFWGIKLRQDGMATVVANYDGPYYIVVAKTLYNPTLIQENFSFPLPAIYYSAHYPLFPLLIKGVATGLPFLSYPYAMMFVTLLSSILAAWMFYLLLRQLGLVKNALWLSLLFLVLPARYLITRSVGTPEPLFVLMILASIYFFNKKSYWGAALFGVLAQLTKPPGILLFFAYIVALIVPYWAELARTRASLWLKRLPFESYPLLAIPLSLVGLWFWYGKVYGNFFAYFNSGDNIHLLFPPFQIFNPDATWVGTFWLEEVVWIYLFGGLAVFHLIKQKHHALASFAGVFLVSLLFVSHRDLARYSLPLVPFVYIAFSNLLASREFRWVMVLLIIPIYLFAIAFVTNSVTPIGDWAPFL</sequence>
<name>A0A1G1V9F8_9BACT</name>
<feature type="transmembrane region" description="Helical" evidence="1">
    <location>
        <begin position="136"/>
        <end position="152"/>
    </location>
</feature>
<comment type="caution">
    <text evidence="2">The sequence shown here is derived from an EMBL/GenBank/DDBJ whole genome shotgun (WGS) entry which is preliminary data.</text>
</comment>
<feature type="transmembrane region" description="Helical" evidence="1">
    <location>
        <begin position="334"/>
        <end position="351"/>
    </location>
</feature>
<keyword evidence="1" id="KW-1133">Transmembrane helix</keyword>
<evidence type="ECO:0000256" key="1">
    <source>
        <dbReference type="SAM" id="Phobius"/>
    </source>
</evidence>
<gene>
    <name evidence="2" type="ORF">A3D26_03050</name>
</gene>
<feature type="transmembrane region" description="Helical" evidence="1">
    <location>
        <begin position="195"/>
        <end position="213"/>
    </location>
</feature>
<feature type="transmembrane region" description="Helical" evidence="1">
    <location>
        <begin position="7"/>
        <end position="28"/>
    </location>
</feature>
<dbReference type="AlphaFoldDB" id="A0A1G1V9F8"/>
<evidence type="ECO:0000313" key="3">
    <source>
        <dbReference type="Proteomes" id="UP000178319"/>
    </source>
</evidence>
<keyword evidence="1" id="KW-0472">Membrane</keyword>
<dbReference type="Proteomes" id="UP000178319">
    <property type="component" value="Unassembled WGS sequence"/>
</dbReference>
<organism evidence="2 3">
    <name type="scientific">Candidatus Blackburnbacteria bacterium RIFCSPHIGHO2_02_FULL_44_20</name>
    <dbReference type="NCBI Taxonomy" id="1797516"/>
    <lineage>
        <taxon>Bacteria</taxon>
        <taxon>Candidatus Blackburniibacteriota</taxon>
    </lineage>
</organism>
<dbReference type="EMBL" id="MHBZ01000009">
    <property type="protein sequence ID" value="OGY11941.1"/>
    <property type="molecule type" value="Genomic_DNA"/>
</dbReference>
<evidence type="ECO:0008006" key="4">
    <source>
        <dbReference type="Google" id="ProtNLM"/>
    </source>
</evidence>
<reference evidence="2 3" key="1">
    <citation type="journal article" date="2016" name="Nat. Commun.">
        <title>Thousands of microbial genomes shed light on interconnected biogeochemical processes in an aquifer system.</title>
        <authorList>
            <person name="Anantharaman K."/>
            <person name="Brown C.T."/>
            <person name="Hug L.A."/>
            <person name="Sharon I."/>
            <person name="Castelle C.J."/>
            <person name="Probst A.J."/>
            <person name="Thomas B.C."/>
            <person name="Singh A."/>
            <person name="Wilkins M.J."/>
            <person name="Karaoz U."/>
            <person name="Brodie E.L."/>
            <person name="Williams K.H."/>
            <person name="Hubbard S.S."/>
            <person name="Banfield J.F."/>
        </authorList>
    </citation>
    <scope>NUCLEOTIDE SEQUENCE [LARGE SCALE GENOMIC DNA]</scope>
</reference>
<dbReference type="STRING" id="1797516.A3D26_03050"/>